<dbReference type="PANTHER" id="PTHR42734">
    <property type="entry name" value="METAL TRANSPORT SYSTEM ATP-BINDING PROTEIN TM_0124-RELATED"/>
    <property type="match status" value="1"/>
</dbReference>
<comment type="caution">
    <text evidence="4">The sequence shown here is derived from an EMBL/GenBank/DDBJ whole genome shotgun (WGS) entry which is preliminary data.</text>
</comment>
<proteinExistence type="inferred from homology"/>
<feature type="domain" description="ABC transporter" evidence="3">
    <location>
        <begin position="5"/>
        <end position="249"/>
    </location>
</feature>
<protein>
    <submittedName>
        <fullName evidence="4">ATP-binding cassette domain-containing protein</fullName>
    </submittedName>
</protein>
<dbReference type="PROSITE" id="PS00211">
    <property type="entry name" value="ABC_TRANSPORTER_1"/>
    <property type="match status" value="1"/>
</dbReference>
<dbReference type="RefSeq" id="WP_216505593.1">
    <property type="nucleotide sequence ID" value="NZ_JAHMHJ010000004.1"/>
</dbReference>
<evidence type="ECO:0000259" key="3">
    <source>
        <dbReference type="PROSITE" id="PS50893"/>
    </source>
</evidence>
<evidence type="ECO:0000313" key="5">
    <source>
        <dbReference type="Proteomes" id="UP000812267"/>
    </source>
</evidence>
<evidence type="ECO:0000313" key="4">
    <source>
        <dbReference type="EMBL" id="MBU4693798.1"/>
    </source>
</evidence>
<dbReference type="Proteomes" id="UP000812267">
    <property type="component" value="Unassembled WGS sequence"/>
</dbReference>
<evidence type="ECO:0000256" key="2">
    <source>
        <dbReference type="ARBA" id="ARBA00022448"/>
    </source>
</evidence>
<dbReference type="PROSITE" id="PS50893">
    <property type="entry name" value="ABC_TRANSPORTER_2"/>
    <property type="match status" value="1"/>
</dbReference>
<dbReference type="InterPro" id="IPR050153">
    <property type="entry name" value="Metal_Ion_Import_ABC"/>
</dbReference>
<evidence type="ECO:0000256" key="1">
    <source>
        <dbReference type="ARBA" id="ARBA00005417"/>
    </source>
</evidence>
<accession>A0ABS6DTI1</accession>
<keyword evidence="4" id="KW-0067">ATP-binding</keyword>
<reference evidence="4" key="1">
    <citation type="submission" date="2021-06" db="EMBL/GenBank/DDBJ databases">
        <title>Novel Mycoplasma species detected in California sea lions (Zalophus californianus) from the USA.</title>
        <authorList>
            <person name="Volokhov D.V."/>
            <person name="Furtak V.A."/>
            <person name="Zagorodnyaya T.A."/>
        </authorList>
    </citation>
    <scope>NUCLEOTIDE SEQUENCE [LARGE SCALE GENOMIC DNA]</scope>
    <source>
        <strain evidence="4">CSL 4779</strain>
    </source>
</reference>
<keyword evidence="2" id="KW-0813">Transport</keyword>
<dbReference type="PANTHER" id="PTHR42734:SF17">
    <property type="entry name" value="METAL TRANSPORT SYSTEM ATP-BINDING PROTEIN TM_0124-RELATED"/>
    <property type="match status" value="1"/>
</dbReference>
<dbReference type="InterPro" id="IPR003593">
    <property type="entry name" value="AAA+_ATPase"/>
</dbReference>
<dbReference type="GO" id="GO:0005524">
    <property type="term" value="F:ATP binding"/>
    <property type="evidence" value="ECO:0007669"/>
    <property type="project" value="UniProtKB-KW"/>
</dbReference>
<sequence length="249" mass="28788">MNKIIECKDINLTYKKNSEDVLQNINLNVYEGEMIAVIGPSGAGKSTLFKMFVKAIKPRSGEIKLFGKEISKIPIKHWKKIIDRIGFLTQKPNLINTDNVYENIRRSHTKYSNFFYQIFGILNKKQKTKIFQTLDELNILDKSFSRVSDLSGGQQQRVEIAKLLIRDVDLILADEPTANLDNHTSKEVLDLLLNLKHKNKTLIVNIHDLSLIKQYFDRVIAINNKHIILNKKVDDVELWELIESVQKTQ</sequence>
<comment type="similarity">
    <text evidence="1">Belongs to the ABC transporter superfamily.</text>
</comment>
<dbReference type="EMBL" id="JAHMHK010000004">
    <property type="protein sequence ID" value="MBU4693798.1"/>
    <property type="molecule type" value="Genomic_DNA"/>
</dbReference>
<keyword evidence="5" id="KW-1185">Reference proteome</keyword>
<dbReference type="SMART" id="SM00382">
    <property type="entry name" value="AAA"/>
    <property type="match status" value="1"/>
</dbReference>
<organism evidence="4 5">
    <name type="scientific">Mycoplasma zalophidermidis</name>
    <dbReference type="NCBI Taxonomy" id="398174"/>
    <lineage>
        <taxon>Bacteria</taxon>
        <taxon>Bacillati</taxon>
        <taxon>Mycoplasmatota</taxon>
        <taxon>Mollicutes</taxon>
        <taxon>Mycoplasmataceae</taxon>
        <taxon>Mycoplasma</taxon>
    </lineage>
</organism>
<name>A0ABS6DTI1_9MOLU</name>
<dbReference type="InterPro" id="IPR017871">
    <property type="entry name" value="ABC_transporter-like_CS"/>
</dbReference>
<dbReference type="Pfam" id="PF00005">
    <property type="entry name" value="ABC_tran"/>
    <property type="match status" value="1"/>
</dbReference>
<gene>
    <name evidence="4" type="ORF">KQ878_02775</name>
</gene>
<dbReference type="InterPro" id="IPR003439">
    <property type="entry name" value="ABC_transporter-like_ATP-bd"/>
</dbReference>
<keyword evidence="4" id="KW-0547">Nucleotide-binding</keyword>